<reference evidence="11" key="1">
    <citation type="journal article" date="2021" name="Mol. Ecol. Resour.">
        <title>Apolygus lucorum genome provides insights into omnivorousness and mesophyll feeding.</title>
        <authorList>
            <person name="Liu Y."/>
            <person name="Liu H."/>
            <person name="Wang H."/>
            <person name="Huang T."/>
            <person name="Liu B."/>
            <person name="Yang B."/>
            <person name="Yin L."/>
            <person name="Li B."/>
            <person name="Zhang Y."/>
            <person name="Zhang S."/>
            <person name="Jiang F."/>
            <person name="Zhang X."/>
            <person name="Ren Y."/>
            <person name="Wang B."/>
            <person name="Wang S."/>
            <person name="Lu Y."/>
            <person name="Wu K."/>
            <person name="Fan W."/>
            <person name="Wang G."/>
        </authorList>
    </citation>
    <scope>NUCLEOTIDE SEQUENCE</scope>
    <source>
        <strain evidence="11">12Hb</strain>
    </source>
</reference>
<evidence type="ECO:0000256" key="6">
    <source>
        <dbReference type="ARBA" id="ARBA00022989"/>
    </source>
</evidence>
<feature type="transmembrane region" description="Helical" evidence="9">
    <location>
        <begin position="396"/>
        <end position="416"/>
    </location>
</feature>
<dbReference type="Pfam" id="PF00083">
    <property type="entry name" value="Sugar_tr"/>
    <property type="match status" value="1"/>
</dbReference>
<evidence type="ECO:0000256" key="8">
    <source>
        <dbReference type="SAM" id="MobiDB-lite"/>
    </source>
</evidence>
<evidence type="ECO:0000256" key="3">
    <source>
        <dbReference type="ARBA" id="ARBA00022475"/>
    </source>
</evidence>
<dbReference type="EMBL" id="WIXP02000007">
    <property type="protein sequence ID" value="KAF6207747.1"/>
    <property type="molecule type" value="Genomic_DNA"/>
</dbReference>
<dbReference type="InterPro" id="IPR050549">
    <property type="entry name" value="MFS_Trehalose_Transporter"/>
</dbReference>
<dbReference type="InterPro" id="IPR005829">
    <property type="entry name" value="Sugar_transporter_CS"/>
</dbReference>
<dbReference type="InterPro" id="IPR005828">
    <property type="entry name" value="MFS_sugar_transport-like"/>
</dbReference>
<feature type="transmembrane region" description="Helical" evidence="9">
    <location>
        <begin position="192"/>
        <end position="213"/>
    </location>
</feature>
<feature type="region of interest" description="Disordered" evidence="8">
    <location>
        <begin position="543"/>
        <end position="567"/>
    </location>
</feature>
<evidence type="ECO:0000313" key="12">
    <source>
        <dbReference type="Proteomes" id="UP000466442"/>
    </source>
</evidence>
<protein>
    <recommendedName>
        <fullName evidence="10">Major facilitator superfamily (MFS) profile domain-containing protein</fullName>
    </recommendedName>
</protein>
<feature type="transmembrane region" description="Helical" evidence="9">
    <location>
        <begin position="431"/>
        <end position="451"/>
    </location>
</feature>
<dbReference type="PROSITE" id="PS50850">
    <property type="entry name" value="MFS"/>
    <property type="match status" value="1"/>
</dbReference>
<keyword evidence="2" id="KW-0813">Transport</keyword>
<evidence type="ECO:0000256" key="7">
    <source>
        <dbReference type="ARBA" id="ARBA00023136"/>
    </source>
</evidence>
<dbReference type="GO" id="GO:0022857">
    <property type="term" value="F:transmembrane transporter activity"/>
    <property type="evidence" value="ECO:0007669"/>
    <property type="project" value="InterPro"/>
</dbReference>
<feature type="transmembrane region" description="Helical" evidence="9">
    <location>
        <begin position="71"/>
        <end position="92"/>
    </location>
</feature>
<evidence type="ECO:0000256" key="9">
    <source>
        <dbReference type="SAM" id="Phobius"/>
    </source>
</evidence>
<evidence type="ECO:0000313" key="11">
    <source>
        <dbReference type="EMBL" id="KAF6207747.1"/>
    </source>
</evidence>
<dbReference type="PROSITE" id="PS00217">
    <property type="entry name" value="SUGAR_TRANSPORT_2"/>
    <property type="match status" value="1"/>
</dbReference>
<evidence type="ECO:0000256" key="2">
    <source>
        <dbReference type="ARBA" id="ARBA00022448"/>
    </source>
</evidence>
<dbReference type="PANTHER" id="PTHR48021">
    <property type="match status" value="1"/>
</dbReference>
<feature type="transmembrane region" description="Helical" evidence="9">
    <location>
        <begin position="492"/>
        <end position="515"/>
    </location>
</feature>
<keyword evidence="5 9" id="KW-0812">Transmembrane</keyword>
<feature type="domain" description="Major facilitator superfamily (MFS) profile" evidence="10">
    <location>
        <begin position="63"/>
        <end position="519"/>
    </location>
</feature>
<dbReference type="OrthoDB" id="6133115at2759"/>
<sequence>MPIIDAYSLINLAKESTTRPTRSREGSEMCPNGVTNGGNGVAVIVDDMNDPEKPSWRTSAPQILATMAQSMLLLSLGMFVAAPTMVIGALHNSTGKLSMTSQEASWFAGLLLINQPVGSLLSGFVQDFLGRKKCMILVNVPQVAAWILLFTAQSMTAIYVAAVMMGFSCGFLEAPSFSYVGEVCQPHLRGRMASLTGVFVASGTLLIYLLGAVTDWRTLSAISTSVPILTAICIFQVPESPVWLVMNGRDDEAKKALAWLRGWVSTESIVKEFECLKDHIRSRHHEKVIHNRGSEYEPVPITESGAPAVVQKSGWRETISCLAKPEMSRPLKMTVSFFFFYHCAAFNGSRPYLVVIFKQLHTEVDPFVGPVMAVVCLIMGTITCIICIRKVGKRKLSLISIICCSLITCSIGVYAYLHKNEGLTIPLFPEMMFSCLYFFSNLGIGVIPWVLLSEVFPARGRGLGGGISAASYYVFWFLASKTFLYLESYISLSGVCFFYSAIGGIAGTSFVYFCLPETEGKTLGKIVAINQLTKPQLPRKKVISTPRSAIERPTARTPEQPTPECKSKKRLEYETEQNLIEQINELTRVHLSTPGQGSRIGRLQQELATLRASFSKAENNHINDYNMLEQQYDMEIQSMKGTLDEVITSAEVKNNQVKILEENTKKPLVPIDLILTDHTYYQ</sequence>
<accession>A0A8S9XFI6</accession>
<name>A0A8S9XFI6_APOLU</name>
<proteinExistence type="predicted"/>
<dbReference type="GO" id="GO:0005886">
    <property type="term" value="C:plasma membrane"/>
    <property type="evidence" value="ECO:0007669"/>
    <property type="project" value="UniProtKB-SubCell"/>
</dbReference>
<comment type="caution">
    <text evidence="11">The sequence shown here is derived from an EMBL/GenBank/DDBJ whole genome shotgun (WGS) entry which is preliminary data.</text>
</comment>
<keyword evidence="6 9" id="KW-1133">Transmembrane helix</keyword>
<evidence type="ECO:0000256" key="1">
    <source>
        <dbReference type="ARBA" id="ARBA00004651"/>
    </source>
</evidence>
<feature type="transmembrane region" description="Helical" evidence="9">
    <location>
        <begin position="334"/>
        <end position="355"/>
    </location>
</feature>
<gene>
    <name evidence="11" type="ORF">GE061_016195</name>
</gene>
<evidence type="ECO:0000259" key="10">
    <source>
        <dbReference type="PROSITE" id="PS50850"/>
    </source>
</evidence>
<dbReference type="Gene3D" id="1.20.1250.20">
    <property type="entry name" value="MFS general substrate transporter like domains"/>
    <property type="match status" value="1"/>
</dbReference>
<comment type="subcellular location">
    <subcellularLocation>
        <location evidence="1">Cell membrane</location>
        <topology evidence="1">Multi-pass membrane protein</topology>
    </subcellularLocation>
</comment>
<keyword evidence="12" id="KW-1185">Reference proteome</keyword>
<keyword evidence="3" id="KW-1003">Cell membrane</keyword>
<dbReference type="SUPFAM" id="SSF103473">
    <property type="entry name" value="MFS general substrate transporter"/>
    <property type="match status" value="1"/>
</dbReference>
<organism evidence="11 12">
    <name type="scientific">Apolygus lucorum</name>
    <name type="common">Small green plant bug</name>
    <name type="synonym">Lygocoris lucorum</name>
    <dbReference type="NCBI Taxonomy" id="248454"/>
    <lineage>
        <taxon>Eukaryota</taxon>
        <taxon>Metazoa</taxon>
        <taxon>Ecdysozoa</taxon>
        <taxon>Arthropoda</taxon>
        <taxon>Hexapoda</taxon>
        <taxon>Insecta</taxon>
        <taxon>Pterygota</taxon>
        <taxon>Neoptera</taxon>
        <taxon>Paraneoptera</taxon>
        <taxon>Hemiptera</taxon>
        <taxon>Heteroptera</taxon>
        <taxon>Panheteroptera</taxon>
        <taxon>Cimicomorpha</taxon>
        <taxon>Miridae</taxon>
        <taxon>Mirini</taxon>
        <taxon>Apolygus</taxon>
    </lineage>
</organism>
<feature type="transmembrane region" description="Helical" evidence="9">
    <location>
        <begin position="104"/>
        <end position="125"/>
    </location>
</feature>
<evidence type="ECO:0000256" key="5">
    <source>
        <dbReference type="ARBA" id="ARBA00022692"/>
    </source>
</evidence>
<dbReference type="PANTHER" id="PTHR48021:SF39">
    <property type="entry name" value="MAJOR FACILITATOR SUPERFAMILY (MFS) PROFILE DOMAIN-CONTAINING PROTEIN"/>
    <property type="match status" value="1"/>
</dbReference>
<dbReference type="Proteomes" id="UP000466442">
    <property type="component" value="Unassembled WGS sequence"/>
</dbReference>
<keyword evidence="4" id="KW-0762">Sugar transport</keyword>
<dbReference type="InterPro" id="IPR036259">
    <property type="entry name" value="MFS_trans_sf"/>
</dbReference>
<keyword evidence="7 9" id="KW-0472">Membrane</keyword>
<dbReference type="AlphaFoldDB" id="A0A8S9XFI6"/>
<feature type="transmembrane region" description="Helical" evidence="9">
    <location>
        <begin position="463"/>
        <end position="486"/>
    </location>
</feature>
<dbReference type="InterPro" id="IPR020846">
    <property type="entry name" value="MFS_dom"/>
</dbReference>
<evidence type="ECO:0000256" key="4">
    <source>
        <dbReference type="ARBA" id="ARBA00022597"/>
    </source>
</evidence>
<feature type="transmembrane region" description="Helical" evidence="9">
    <location>
        <begin position="367"/>
        <end position="389"/>
    </location>
</feature>
<dbReference type="FunFam" id="1.20.1250.20:FF:000218">
    <property type="entry name" value="facilitated trehalose transporter Tret1"/>
    <property type="match status" value="1"/>
</dbReference>